<dbReference type="RefSeq" id="XP_059605216.1">
    <property type="nucleotide sequence ID" value="XM_059747044.1"/>
</dbReference>
<evidence type="ECO:0000313" key="1">
    <source>
        <dbReference type="RefSeq" id="XP_059605216.1"/>
    </source>
</evidence>
<organism evidence="1">
    <name type="scientific">Aspergillus niger</name>
    <dbReference type="NCBI Taxonomy" id="5061"/>
    <lineage>
        <taxon>Eukaryota</taxon>
        <taxon>Fungi</taxon>
        <taxon>Dikarya</taxon>
        <taxon>Ascomycota</taxon>
        <taxon>Pezizomycotina</taxon>
        <taxon>Eurotiomycetes</taxon>
        <taxon>Eurotiomycetidae</taxon>
        <taxon>Eurotiales</taxon>
        <taxon>Aspergillaceae</taxon>
        <taxon>Aspergillus</taxon>
        <taxon>Aspergillus subgen. Circumdati</taxon>
    </lineage>
</organism>
<dbReference type="KEGG" id="ang:An03g03980"/>
<proteinExistence type="predicted"/>
<name>A0AAJ8BZ82_ASPNG</name>
<reference evidence="1" key="2">
    <citation type="submission" date="2025-08" db="UniProtKB">
        <authorList>
            <consortium name="RefSeq"/>
        </authorList>
    </citation>
    <scope>IDENTIFICATION</scope>
</reference>
<dbReference type="GeneID" id="84590696"/>
<dbReference type="VEuPathDB" id="FungiDB:An03g03980"/>
<sequence>MESVRTNLKHLQFRSSLGCGVQSIIDAPLGVLSSGPLRTKPWASCHSPDGKNRDVNMMMNNFLGGTDGKYHLLLFT</sequence>
<gene>
    <name evidence="1" type="ORF">An03g03980</name>
</gene>
<protein>
    <submittedName>
        <fullName evidence="1">Uncharacterized protein</fullName>
    </submittedName>
</protein>
<accession>A0AAJ8BZ82</accession>
<dbReference type="AlphaFoldDB" id="A0AAJ8BZ82"/>
<reference evidence="1" key="1">
    <citation type="submission" date="2025-02" db="EMBL/GenBank/DDBJ databases">
        <authorList>
            <consortium name="NCBI Genome Project"/>
        </authorList>
    </citation>
    <scope>NUCLEOTIDE SEQUENCE</scope>
</reference>